<keyword evidence="2 3" id="KW-0040">ANK repeat</keyword>
<sequence>MGNPRKASNSSEEDLHTAARSGDLQAVQSICASNPLAINSRDKHSRTPLHLAAWSGQTEVVRYLCQHKADVGAAAMDDMGAIHFASQKGHLEIVRLLLSSGLSVKAANRKGFTPLHYAVQGSHQELARYLVRKGASLIVKNKAGKSPLDLATSEEVRSFLVECEESSKKKENPKEKSEAGDSLPNESDKYSSVDSAGEATVTDNKEDDDDDDEMKKRKNEEAGTEVRLPEPKKARVGVALGHLLAGNDVEEEEQ</sequence>
<reference evidence="5 6" key="1">
    <citation type="journal article" date="2019" name="Nat. Plants">
        <title>Stout camphor tree genome fills gaps in understanding of flowering plant genome evolution.</title>
        <authorList>
            <person name="Chaw S.M."/>
            <person name="Liu Y.C."/>
            <person name="Wu Y.W."/>
            <person name="Wang H.Y."/>
            <person name="Lin C.I."/>
            <person name="Wu C.S."/>
            <person name="Ke H.M."/>
            <person name="Chang L.Y."/>
            <person name="Hsu C.Y."/>
            <person name="Yang H.T."/>
            <person name="Sudianto E."/>
            <person name="Hsu M.H."/>
            <person name="Wu K.P."/>
            <person name="Wang L.N."/>
            <person name="Leebens-Mack J.H."/>
            <person name="Tsai I.J."/>
        </authorList>
    </citation>
    <scope>NUCLEOTIDE SEQUENCE [LARGE SCALE GENOMIC DNA]</scope>
    <source>
        <strain evidence="6">cv. Chaw 1501</strain>
        <tissue evidence="5">Young leaves</tissue>
    </source>
</reference>
<dbReference type="AlphaFoldDB" id="A0A443NRC8"/>
<organism evidence="5 6">
    <name type="scientific">Cinnamomum micranthum f. kanehirae</name>
    <dbReference type="NCBI Taxonomy" id="337451"/>
    <lineage>
        <taxon>Eukaryota</taxon>
        <taxon>Viridiplantae</taxon>
        <taxon>Streptophyta</taxon>
        <taxon>Embryophyta</taxon>
        <taxon>Tracheophyta</taxon>
        <taxon>Spermatophyta</taxon>
        <taxon>Magnoliopsida</taxon>
        <taxon>Magnoliidae</taxon>
        <taxon>Laurales</taxon>
        <taxon>Lauraceae</taxon>
        <taxon>Cinnamomum</taxon>
    </lineage>
</organism>
<evidence type="ECO:0000313" key="5">
    <source>
        <dbReference type="EMBL" id="RWR81074.1"/>
    </source>
</evidence>
<dbReference type="SUPFAM" id="SSF48403">
    <property type="entry name" value="Ankyrin repeat"/>
    <property type="match status" value="1"/>
</dbReference>
<dbReference type="Pfam" id="PF12796">
    <property type="entry name" value="Ank_2"/>
    <property type="match status" value="2"/>
</dbReference>
<accession>A0A443NRC8</accession>
<evidence type="ECO:0000256" key="4">
    <source>
        <dbReference type="SAM" id="MobiDB-lite"/>
    </source>
</evidence>
<feature type="repeat" description="ANK" evidence="3">
    <location>
        <begin position="110"/>
        <end position="142"/>
    </location>
</feature>
<dbReference type="PANTHER" id="PTHR24171:SF8">
    <property type="entry name" value="BRCA1-ASSOCIATED RING DOMAIN PROTEIN 1"/>
    <property type="match status" value="1"/>
</dbReference>
<comment type="caution">
    <text evidence="5">The sequence shown here is derived from an EMBL/GenBank/DDBJ whole genome shotgun (WGS) entry which is preliminary data.</text>
</comment>
<evidence type="ECO:0000256" key="2">
    <source>
        <dbReference type="ARBA" id="ARBA00023043"/>
    </source>
</evidence>
<dbReference type="InterPro" id="IPR002110">
    <property type="entry name" value="Ankyrin_rpt"/>
</dbReference>
<dbReference type="PROSITE" id="PS50297">
    <property type="entry name" value="ANK_REP_REGION"/>
    <property type="match status" value="3"/>
</dbReference>
<evidence type="ECO:0000313" key="6">
    <source>
        <dbReference type="Proteomes" id="UP000283530"/>
    </source>
</evidence>
<dbReference type="PRINTS" id="PR01415">
    <property type="entry name" value="ANKYRIN"/>
</dbReference>
<feature type="region of interest" description="Disordered" evidence="4">
    <location>
        <begin position="163"/>
        <end position="254"/>
    </location>
</feature>
<feature type="repeat" description="ANK" evidence="3">
    <location>
        <begin position="77"/>
        <end position="109"/>
    </location>
</feature>
<proteinExistence type="predicted"/>
<name>A0A443NRC8_9MAGN</name>
<evidence type="ECO:0000256" key="1">
    <source>
        <dbReference type="ARBA" id="ARBA00022737"/>
    </source>
</evidence>
<keyword evidence="1" id="KW-0677">Repeat</keyword>
<dbReference type="PANTHER" id="PTHR24171">
    <property type="entry name" value="ANKYRIN REPEAT DOMAIN-CONTAINING PROTEIN 39-RELATED"/>
    <property type="match status" value="1"/>
</dbReference>
<feature type="repeat" description="ANK" evidence="3">
    <location>
        <begin position="44"/>
        <end position="76"/>
    </location>
</feature>
<gene>
    <name evidence="5" type="ORF">CKAN_00974100</name>
</gene>
<evidence type="ECO:0000256" key="3">
    <source>
        <dbReference type="PROSITE-ProRule" id="PRU00023"/>
    </source>
</evidence>
<dbReference type="EMBL" id="QPKB01000003">
    <property type="protein sequence ID" value="RWR81074.1"/>
    <property type="molecule type" value="Genomic_DNA"/>
</dbReference>
<dbReference type="OrthoDB" id="539213at2759"/>
<dbReference type="SMART" id="SM00248">
    <property type="entry name" value="ANK"/>
    <property type="match status" value="4"/>
</dbReference>
<dbReference type="Proteomes" id="UP000283530">
    <property type="component" value="Unassembled WGS sequence"/>
</dbReference>
<feature type="compositionally biased region" description="Basic and acidic residues" evidence="4">
    <location>
        <begin position="165"/>
        <end position="179"/>
    </location>
</feature>
<protein>
    <submittedName>
        <fullName evidence="5">Tankyrase</fullName>
    </submittedName>
</protein>
<dbReference type="Gene3D" id="1.25.40.20">
    <property type="entry name" value="Ankyrin repeat-containing domain"/>
    <property type="match status" value="1"/>
</dbReference>
<dbReference type="PROSITE" id="PS50088">
    <property type="entry name" value="ANK_REPEAT"/>
    <property type="match status" value="3"/>
</dbReference>
<dbReference type="STRING" id="337451.A0A443NRC8"/>
<dbReference type="InterPro" id="IPR036770">
    <property type="entry name" value="Ankyrin_rpt-contain_sf"/>
</dbReference>
<keyword evidence="6" id="KW-1185">Reference proteome</keyword>